<dbReference type="KEGG" id="npe:Natpe_0938"/>
<organism evidence="2 3">
    <name type="scientific">Natrinema pellirubrum (strain DSM 15624 / CIP 106293 / JCM 10476 / NCIMB 786 / 157)</name>
    <dbReference type="NCBI Taxonomy" id="797303"/>
    <lineage>
        <taxon>Archaea</taxon>
        <taxon>Methanobacteriati</taxon>
        <taxon>Methanobacteriota</taxon>
        <taxon>Stenosarchaea group</taxon>
        <taxon>Halobacteria</taxon>
        <taxon>Halobacteriales</taxon>
        <taxon>Natrialbaceae</taxon>
        <taxon>Natrinema</taxon>
    </lineage>
</organism>
<dbReference type="STRING" id="797303.Natpe_0938"/>
<evidence type="ECO:0000259" key="1">
    <source>
        <dbReference type="Pfam" id="PF13474"/>
    </source>
</evidence>
<proteinExistence type="predicted"/>
<evidence type="ECO:0000313" key="2">
    <source>
        <dbReference type="EMBL" id="AGB30852.1"/>
    </source>
</evidence>
<dbReference type="AlphaFoldDB" id="L0JJV7"/>
<name>L0JJV7_NATP1</name>
<dbReference type="Gene3D" id="3.10.450.50">
    <property type="match status" value="1"/>
</dbReference>
<gene>
    <name evidence="2" type="ordered locus">Natpe_0938</name>
</gene>
<dbReference type="Proteomes" id="UP000010843">
    <property type="component" value="Chromosome"/>
</dbReference>
<evidence type="ECO:0000313" key="3">
    <source>
        <dbReference type="Proteomes" id="UP000010843"/>
    </source>
</evidence>
<dbReference type="InterPro" id="IPR037401">
    <property type="entry name" value="SnoaL-like"/>
</dbReference>
<accession>L0JJV7</accession>
<dbReference type="SUPFAM" id="SSF54427">
    <property type="entry name" value="NTF2-like"/>
    <property type="match status" value="1"/>
</dbReference>
<sequence length="163" mass="17876">MYAYAKRFPSFETASESASDGSLKTAAEDTAMSATASPETVVRGYYDALRNGDPLELYFRADDSTVKFGISESLFGGGAIAAALAEQTATTADWTIESRGLVVDQRETFATYADEVTMVWTDTEDSDRRRFDSRWSGTLVPTDDSSAPDWRFALMHVSAPHEL</sequence>
<dbReference type="InterPro" id="IPR032710">
    <property type="entry name" value="NTF2-like_dom_sf"/>
</dbReference>
<dbReference type="HOGENOM" id="CLU_128030_0_0_2"/>
<dbReference type="Pfam" id="PF13474">
    <property type="entry name" value="SnoaL_3"/>
    <property type="match status" value="1"/>
</dbReference>
<dbReference type="EMBL" id="CP003372">
    <property type="protein sequence ID" value="AGB30852.1"/>
    <property type="molecule type" value="Genomic_DNA"/>
</dbReference>
<feature type="domain" description="SnoaL-like" evidence="1">
    <location>
        <begin position="40"/>
        <end position="160"/>
    </location>
</feature>
<reference evidence="3" key="1">
    <citation type="submission" date="2012-02" db="EMBL/GenBank/DDBJ databases">
        <title>Complete sequence of chromosome of Natrinema pellirubrum DSM 15624.</title>
        <authorList>
            <person name="Lucas S."/>
            <person name="Han J."/>
            <person name="Lapidus A."/>
            <person name="Cheng J.-F."/>
            <person name="Goodwin L."/>
            <person name="Pitluck S."/>
            <person name="Peters L."/>
            <person name="Teshima H."/>
            <person name="Detter J.C."/>
            <person name="Han C."/>
            <person name="Tapia R."/>
            <person name="Land M."/>
            <person name="Hauser L."/>
            <person name="Kyrpides N."/>
            <person name="Ivanova N."/>
            <person name="Pagani I."/>
            <person name="Sproer C."/>
            <person name="Anderson I."/>
            <person name="Woyke T."/>
        </authorList>
    </citation>
    <scope>NUCLEOTIDE SEQUENCE [LARGE SCALE GENOMIC DNA]</scope>
    <source>
        <strain evidence="3">DSM 15624 / JCM 10476 / NCIMB 786</strain>
    </source>
</reference>
<protein>
    <recommendedName>
        <fullName evidence="1">SnoaL-like domain-containing protein</fullName>
    </recommendedName>
</protein>
<dbReference type="eggNOG" id="arCOG07958">
    <property type="taxonomic scope" value="Archaea"/>
</dbReference>